<dbReference type="Proteomes" id="UP000815677">
    <property type="component" value="Unassembled WGS sequence"/>
</dbReference>
<evidence type="ECO:0008006" key="4">
    <source>
        <dbReference type="Google" id="ProtNLM"/>
    </source>
</evidence>
<feature type="compositionally biased region" description="Basic and acidic residues" evidence="1">
    <location>
        <begin position="208"/>
        <end position="223"/>
    </location>
</feature>
<feature type="compositionally biased region" description="Polar residues" evidence="1">
    <location>
        <begin position="385"/>
        <end position="396"/>
    </location>
</feature>
<organism evidence="2 3">
    <name type="scientific">Mycena chlorophos</name>
    <name type="common">Agaric fungus</name>
    <name type="synonym">Agaricus chlorophos</name>
    <dbReference type="NCBI Taxonomy" id="658473"/>
    <lineage>
        <taxon>Eukaryota</taxon>
        <taxon>Fungi</taxon>
        <taxon>Dikarya</taxon>
        <taxon>Basidiomycota</taxon>
        <taxon>Agaricomycotina</taxon>
        <taxon>Agaricomycetes</taxon>
        <taxon>Agaricomycetidae</taxon>
        <taxon>Agaricales</taxon>
        <taxon>Marasmiineae</taxon>
        <taxon>Mycenaceae</taxon>
        <taxon>Mycena</taxon>
    </lineage>
</organism>
<evidence type="ECO:0000313" key="2">
    <source>
        <dbReference type="EMBL" id="GAT53585.1"/>
    </source>
</evidence>
<reference evidence="2" key="1">
    <citation type="submission" date="2014-09" db="EMBL/GenBank/DDBJ databases">
        <title>Genome sequence of the luminous mushroom Mycena chlorophos for searching fungal bioluminescence genes.</title>
        <authorList>
            <person name="Tanaka Y."/>
            <person name="Kasuga D."/>
            <person name="Oba Y."/>
            <person name="Hase S."/>
            <person name="Sato K."/>
            <person name="Oba Y."/>
            <person name="Sakakibara Y."/>
        </authorList>
    </citation>
    <scope>NUCLEOTIDE SEQUENCE</scope>
</reference>
<feature type="compositionally biased region" description="Polar residues" evidence="1">
    <location>
        <begin position="335"/>
        <end position="345"/>
    </location>
</feature>
<feature type="region of interest" description="Disordered" evidence="1">
    <location>
        <begin position="322"/>
        <end position="401"/>
    </location>
</feature>
<feature type="region of interest" description="Disordered" evidence="1">
    <location>
        <begin position="208"/>
        <end position="228"/>
    </location>
</feature>
<dbReference type="EMBL" id="DF848408">
    <property type="protein sequence ID" value="GAT53585.1"/>
    <property type="molecule type" value="Genomic_DNA"/>
</dbReference>
<gene>
    <name evidence="2" type="ORF">MCHLO_10527</name>
</gene>
<evidence type="ECO:0000313" key="3">
    <source>
        <dbReference type="Proteomes" id="UP000815677"/>
    </source>
</evidence>
<feature type="region of interest" description="Disordered" evidence="1">
    <location>
        <begin position="1"/>
        <end position="40"/>
    </location>
</feature>
<feature type="compositionally biased region" description="Acidic residues" evidence="1">
    <location>
        <begin position="21"/>
        <end position="32"/>
    </location>
</feature>
<name>A0ABQ0LR41_MYCCL</name>
<protein>
    <recommendedName>
        <fullName evidence="4">Homeodomain-like protein</fullName>
    </recommendedName>
</protein>
<evidence type="ECO:0000256" key="1">
    <source>
        <dbReference type="SAM" id="MobiDB-lite"/>
    </source>
</evidence>
<accession>A0ABQ0LR41</accession>
<sequence>MKFSPVPGPDRATCSLNIEYSDSDSETSEEASEAATNASASLIPTKRVFNHLHPPALNTSDFRGFRLPAPRNDFESDENRPLISFRPVSFVADPGVAASDGLPSPSSARIEEVDEGRQHRALCRVLHRRGWIPNQISIRADISTGTVWRAIRNMTETSHISKKGVRVHRQHLNRDDETMDEQVVDKTQLQEMLDLECKVVGVLRPKLQDKREDDGESKPEANARRPATRLPKLRLSAAERALCRILHGEYQWTLNEISQFAFGRRAVGGSSTISLAVHNAPRRVNGRSGDAILVDDVSKDHEIVDKSRLARLTKTEVPAAIAAKKGRGTARVSIKSPSLRSQGRSSGIRVAPLRVPAGSRAAQGSGPLESPNSDVESEDELFPQAPTQPEPTTGTGSDMDLTSFLKTVKPNVDLSQYEGLFHRRNIYTVQKLREINEWGETAVKQALRAWFRDRDDDESEYVGFERMDDVQLEALRQAMRAI</sequence>
<keyword evidence="3" id="KW-1185">Reference proteome</keyword>
<proteinExistence type="predicted"/>